<sequence>ENRKWNTRAFSKFLKLHKITPKILRKIGDKHACRAHGEPNPTHQHLDLFNRIALRYKIVHLDAGKNYAIGDTESEKSDFEPETSDSSKP</sequence>
<evidence type="ECO:0000313" key="1">
    <source>
        <dbReference type="EMBL" id="CAG8849717.1"/>
    </source>
</evidence>
<gene>
    <name evidence="1" type="ORF">RPERSI_LOCUS35738</name>
</gene>
<dbReference type="EMBL" id="CAJVQC010166999">
    <property type="protein sequence ID" value="CAG8849717.1"/>
    <property type="molecule type" value="Genomic_DNA"/>
</dbReference>
<comment type="caution">
    <text evidence="1">The sequence shown here is derived from an EMBL/GenBank/DDBJ whole genome shotgun (WGS) entry which is preliminary data.</text>
</comment>
<evidence type="ECO:0000313" key="2">
    <source>
        <dbReference type="Proteomes" id="UP000789920"/>
    </source>
</evidence>
<accession>A0ACA9SXH8</accession>
<organism evidence="1 2">
    <name type="scientific">Racocetra persica</name>
    <dbReference type="NCBI Taxonomy" id="160502"/>
    <lineage>
        <taxon>Eukaryota</taxon>
        <taxon>Fungi</taxon>
        <taxon>Fungi incertae sedis</taxon>
        <taxon>Mucoromycota</taxon>
        <taxon>Glomeromycotina</taxon>
        <taxon>Glomeromycetes</taxon>
        <taxon>Diversisporales</taxon>
        <taxon>Gigasporaceae</taxon>
        <taxon>Racocetra</taxon>
    </lineage>
</organism>
<reference evidence="1" key="1">
    <citation type="submission" date="2021-06" db="EMBL/GenBank/DDBJ databases">
        <authorList>
            <person name="Kallberg Y."/>
            <person name="Tangrot J."/>
            <person name="Rosling A."/>
        </authorList>
    </citation>
    <scope>NUCLEOTIDE SEQUENCE</scope>
    <source>
        <strain evidence="1">MA461A</strain>
    </source>
</reference>
<feature type="non-terminal residue" evidence="1">
    <location>
        <position position="1"/>
    </location>
</feature>
<dbReference type="Proteomes" id="UP000789920">
    <property type="component" value="Unassembled WGS sequence"/>
</dbReference>
<protein>
    <submittedName>
        <fullName evidence="1">8185_t:CDS:1</fullName>
    </submittedName>
</protein>
<proteinExistence type="predicted"/>
<keyword evidence="2" id="KW-1185">Reference proteome</keyword>
<name>A0ACA9SXH8_9GLOM</name>